<evidence type="ECO:0000256" key="1">
    <source>
        <dbReference type="SAM" id="Phobius"/>
    </source>
</evidence>
<dbReference type="KEGG" id="bliq:INP51_14055"/>
<proteinExistence type="predicted"/>
<feature type="transmembrane region" description="Helical" evidence="1">
    <location>
        <begin position="35"/>
        <end position="54"/>
    </location>
</feature>
<sequence length="63" mass="7192">MKQIILYLKAAILSGAAALLIMVSLLYAGMEVLDVFFWMLIVFLIGYFSILAVIEERRVHEED</sequence>
<dbReference type="Proteomes" id="UP000593601">
    <property type="component" value="Chromosome"/>
</dbReference>
<organism evidence="2 3">
    <name type="scientific">Blautia liquoris</name>
    <dbReference type="NCBI Taxonomy" id="2779518"/>
    <lineage>
        <taxon>Bacteria</taxon>
        <taxon>Bacillati</taxon>
        <taxon>Bacillota</taxon>
        <taxon>Clostridia</taxon>
        <taxon>Lachnospirales</taxon>
        <taxon>Lachnospiraceae</taxon>
        <taxon>Blautia</taxon>
    </lineage>
</organism>
<evidence type="ECO:0000313" key="2">
    <source>
        <dbReference type="EMBL" id="QOV19064.1"/>
    </source>
</evidence>
<reference evidence="2 3" key="1">
    <citation type="submission" date="2020-10" db="EMBL/GenBank/DDBJ databases">
        <title>Blautia liquoris sp.nov., isolated from the mud in a fermentation cellar used for the production of Chinese strong-flavoured liquor.</title>
        <authorList>
            <person name="Lu L."/>
        </authorList>
    </citation>
    <scope>NUCLEOTIDE SEQUENCE [LARGE SCALE GENOMIC DNA]</scope>
    <source>
        <strain evidence="2 3">LZLJ-3</strain>
    </source>
</reference>
<protein>
    <submittedName>
        <fullName evidence="2">Uncharacterized protein</fullName>
    </submittedName>
</protein>
<name>A0A7M2RGE3_9FIRM</name>
<evidence type="ECO:0000313" key="3">
    <source>
        <dbReference type="Proteomes" id="UP000593601"/>
    </source>
</evidence>
<keyword evidence="3" id="KW-1185">Reference proteome</keyword>
<dbReference type="AlphaFoldDB" id="A0A7M2RGE3"/>
<feature type="transmembrane region" description="Helical" evidence="1">
    <location>
        <begin position="7"/>
        <end position="29"/>
    </location>
</feature>
<keyword evidence="1" id="KW-1133">Transmembrane helix</keyword>
<keyword evidence="1" id="KW-0472">Membrane</keyword>
<accession>A0A7M2RGE3</accession>
<dbReference type="EMBL" id="CP063304">
    <property type="protein sequence ID" value="QOV19064.1"/>
    <property type="molecule type" value="Genomic_DNA"/>
</dbReference>
<gene>
    <name evidence="2" type="ORF">INP51_14055</name>
</gene>
<keyword evidence="1" id="KW-0812">Transmembrane</keyword>
<dbReference type="RefSeq" id="WP_193735411.1">
    <property type="nucleotide sequence ID" value="NZ_CP063304.1"/>
</dbReference>